<keyword evidence="1" id="KW-0472">Membrane</keyword>
<gene>
    <name evidence="3" type="ORF">Din_043024</name>
</gene>
<dbReference type="AlphaFoldDB" id="A0A5B7C2M5"/>
<accession>A0A5B7C2M5</accession>
<dbReference type="EMBL" id="GHES01043024">
    <property type="protein sequence ID" value="MPA73583.1"/>
    <property type="molecule type" value="Transcribed_RNA"/>
</dbReference>
<organism evidence="3">
    <name type="scientific">Davidia involucrata</name>
    <name type="common">Dove tree</name>
    <dbReference type="NCBI Taxonomy" id="16924"/>
    <lineage>
        <taxon>Eukaryota</taxon>
        <taxon>Viridiplantae</taxon>
        <taxon>Streptophyta</taxon>
        <taxon>Embryophyta</taxon>
        <taxon>Tracheophyta</taxon>
        <taxon>Spermatophyta</taxon>
        <taxon>Magnoliopsida</taxon>
        <taxon>eudicotyledons</taxon>
        <taxon>Gunneridae</taxon>
        <taxon>Pentapetalae</taxon>
        <taxon>asterids</taxon>
        <taxon>Cornales</taxon>
        <taxon>Nyssaceae</taxon>
        <taxon>Davidia</taxon>
    </lineage>
</organism>
<dbReference type="InterPro" id="IPR026961">
    <property type="entry name" value="PGG_dom"/>
</dbReference>
<feature type="transmembrane region" description="Helical" evidence="1">
    <location>
        <begin position="231"/>
        <end position="250"/>
    </location>
</feature>
<feature type="transmembrane region" description="Helical" evidence="1">
    <location>
        <begin position="203"/>
        <end position="225"/>
    </location>
</feature>
<sequence>MGDLIRRPLGMGLSSSSLRLLNFTPISYGNPTMIEHSIMQFCIAKKRFSAFCTKWMRRRTYCSADAKRANVVYGSGEHFTTKDWENGKQRKKTPRDLFTEQHKKLVEEGEKWMKETARSCSVVVSLIVTIMFAAAFTVPGGYNNDSGIPIFLHYNSFTFFIIADALSFFSSSMSLLMFLGILTSRYREEDFLWSLPGKLIFGLYGLLFSIATMMITFSTTLFIVIGKQQTWVIILFTLGCGITVILFIRLESHLINQILFTTYGSGIFQRRPKKQSIWGRRNYGI</sequence>
<evidence type="ECO:0000313" key="3">
    <source>
        <dbReference type="EMBL" id="MPA73583.1"/>
    </source>
</evidence>
<name>A0A5B7C2M5_DAVIN</name>
<evidence type="ECO:0000259" key="2">
    <source>
        <dbReference type="Pfam" id="PF13962"/>
    </source>
</evidence>
<dbReference type="PANTHER" id="PTHR24177:SF33">
    <property type="entry name" value="ANKYRIN REPEAT FAMILY PROTEIN"/>
    <property type="match status" value="1"/>
</dbReference>
<evidence type="ECO:0000256" key="1">
    <source>
        <dbReference type="SAM" id="Phobius"/>
    </source>
</evidence>
<keyword evidence="1" id="KW-0812">Transmembrane</keyword>
<feature type="domain" description="PGG" evidence="2">
    <location>
        <begin position="110"/>
        <end position="224"/>
    </location>
</feature>
<protein>
    <recommendedName>
        <fullName evidence="2">PGG domain-containing protein</fullName>
    </recommendedName>
</protein>
<feature type="transmembrane region" description="Helical" evidence="1">
    <location>
        <begin position="120"/>
        <end position="138"/>
    </location>
</feature>
<feature type="transmembrane region" description="Helical" evidence="1">
    <location>
        <begin position="158"/>
        <end position="182"/>
    </location>
</feature>
<proteinExistence type="predicted"/>
<dbReference type="GO" id="GO:0016020">
    <property type="term" value="C:membrane"/>
    <property type="evidence" value="ECO:0007669"/>
    <property type="project" value="TreeGrafter"/>
</dbReference>
<dbReference type="Pfam" id="PF13962">
    <property type="entry name" value="PGG"/>
    <property type="match status" value="1"/>
</dbReference>
<keyword evidence="1" id="KW-1133">Transmembrane helix</keyword>
<dbReference type="PANTHER" id="PTHR24177">
    <property type="entry name" value="CASKIN"/>
    <property type="match status" value="1"/>
</dbReference>
<reference evidence="3" key="1">
    <citation type="submission" date="2019-08" db="EMBL/GenBank/DDBJ databases">
        <title>Reference gene set and small RNA set construction with multiple tissues from Davidia involucrata Baill.</title>
        <authorList>
            <person name="Yang H."/>
            <person name="Zhou C."/>
            <person name="Li G."/>
            <person name="Wang J."/>
            <person name="Gao P."/>
            <person name="Wang M."/>
            <person name="Wang R."/>
            <person name="Zhao Y."/>
        </authorList>
    </citation>
    <scope>NUCLEOTIDE SEQUENCE</scope>
    <source>
        <tissue evidence="3">Mixed with DoveR01_LX</tissue>
    </source>
</reference>